<evidence type="ECO:0000313" key="4">
    <source>
        <dbReference type="Proteomes" id="UP000193560"/>
    </source>
</evidence>
<feature type="compositionally biased region" description="Polar residues" evidence="1">
    <location>
        <begin position="329"/>
        <end position="353"/>
    </location>
</feature>
<dbReference type="PANTHER" id="PTHR19308">
    <property type="entry name" value="PHOSPHATIDYLCHOLINE TRANSFER PROTEIN"/>
    <property type="match status" value="1"/>
</dbReference>
<proteinExistence type="predicted"/>
<feature type="compositionally biased region" description="Polar residues" evidence="1">
    <location>
        <begin position="825"/>
        <end position="838"/>
    </location>
</feature>
<dbReference type="OrthoDB" id="196858at2759"/>
<dbReference type="Pfam" id="PF01852">
    <property type="entry name" value="START"/>
    <property type="match status" value="1"/>
</dbReference>
<name>A0A1X2IC55_9FUNG</name>
<feature type="region of interest" description="Disordered" evidence="1">
    <location>
        <begin position="890"/>
        <end position="910"/>
    </location>
</feature>
<dbReference type="AlphaFoldDB" id="A0A1X2IC55"/>
<accession>A0A1X2IC55</accession>
<dbReference type="PANTHER" id="PTHR19308:SF14">
    <property type="entry name" value="START DOMAIN-CONTAINING PROTEIN"/>
    <property type="match status" value="1"/>
</dbReference>
<feature type="domain" description="START" evidence="2">
    <location>
        <begin position="113"/>
        <end position="284"/>
    </location>
</feature>
<dbReference type="CDD" id="cd00177">
    <property type="entry name" value="START"/>
    <property type="match status" value="1"/>
</dbReference>
<dbReference type="InterPro" id="IPR051213">
    <property type="entry name" value="START_lipid_transfer"/>
</dbReference>
<feature type="region of interest" description="Disordered" evidence="1">
    <location>
        <begin position="365"/>
        <end position="476"/>
    </location>
</feature>
<evidence type="ECO:0000259" key="2">
    <source>
        <dbReference type="PROSITE" id="PS50848"/>
    </source>
</evidence>
<evidence type="ECO:0000256" key="1">
    <source>
        <dbReference type="SAM" id="MobiDB-lite"/>
    </source>
</evidence>
<reference evidence="3 4" key="1">
    <citation type="submission" date="2016-07" db="EMBL/GenBank/DDBJ databases">
        <title>Pervasive Adenine N6-methylation of Active Genes in Fungi.</title>
        <authorList>
            <consortium name="DOE Joint Genome Institute"/>
            <person name="Mondo S.J."/>
            <person name="Dannebaum R.O."/>
            <person name="Kuo R.C."/>
            <person name="Labutti K."/>
            <person name="Haridas S."/>
            <person name="Kuo A."/>
            <person name="Salamov A."/>
            <person name="Ahrendt S.R."/>
            <person name="Lipzen A."/>
            <person name="Sullivan W."/>
            <person name="Andreopoulos W.B."/>
            <person name="Clum A."/>
            <person name="Lindquist E."/>
            <person name="Daum C."/>
            <person name="Ramamoorthy G.K."/>
            <person name="Gryganskyi A."/>
            <person name="Culley D."/>
            <person name="Magnuson J.K."/>
            <person name="James T.Y."/>
            <person name="O'Malley M.A."/>
            <person name="Stajich J.E."/>
            <person name="Spatafora J.W."/>
            <person name="Visel A."/>
            <person name="Grigoriev I.V."/>
        </authorList>
    </citation>
    <scope>NUCLEOTIDE SEQUENCE [LARGE SCALE GENOMIC DNA]</scope>
    <source>
        <strain evidence="3 4">NRRL 1336</strain>
    </source>
</reference>
<organism evidence="3 4">
    <name type="scientific">Absidia repens</name>
    <dbReference type="NCBI Taxonomy" id="90262"/>
    <lineage>
        <taxon>Eukaryota</taxon>
        <taxon>Fungi</taxon>
        <taxon>Fungi incertae sedis</taxon>
        <taxon>Mucoromycota</taxon>
        <taxon>Mucoromycotina</taxon>
        <taxon>Mucoromycetes</taxon>
        <taxon>Mucorales</taxon>
        <taxon>Cunninghamellaceae</taxon>
        <taxon>Absidia</taxon>
    </lineage>
</organism>
<dbReference type="InterPro" id="IPR002913">
    <property type="entry name" value="START_lipid-bd_dom"/>
</dbReference>
<dbReference type="PROSITE" id="PS50848">
    <property type="entry name" value="START"/>
    <property type="match status" value="1"/>
</dbReference>
<evidence type="ECO:0000313" key="3">
    <source>
        <dbReference type="EMBL" id="ORZ12851.1"/>
    </source>
</evidence>
<dbReference type="STRING" id="90262.A0A1X2IC55"/>
<dbReference type="Gene3D" id="3.30.530.20">
    <property type="match status" value="2"/>
</dbReference>
<dbReference type="Proteomes" id="UP000193560">
    <property type="component" value="Unassembled WGS sequence"/>
</dbReference>
<gene>
    <name evidence="3" type="ORF">BCR42DRAFT_420105</name>
</gene>
<feature type="region of interest" description="Disordered" evidence="1">
    <location>
        <begin position="825"/>
        <end position="878"/>
    </location>
</feature>
<sequence length="968" mass="107045">MRHKQNLTVTDMDWDDTFPSQYQYGAAPTTTMLPPVITSRKHHHHQKPQYNTIFSDDEDDPIPPRWTTHFTASAASLTPSTTATYVDPLLSSGTYHIHQAENALSTLKHVVLEDGWKKALKHKSGVVVHMMNGLHKADKTPIFKGEAIIHGFSPQSIFYVIGMRKLWDEQYEDGNLVENLNDTTSLTYEVTKPTATSKPRDFALVERIECTQNGSIIFAATSVETPRLPRIQGRTRAQIKLQGWILEPVRGSTPSTKVTFVVQENMKGWVPGFAKKSLARRPLVIALINDYLQKKSGRARTHSKPTLAPLNYGHSRRPSLLGQRLDPSAATSLRNSPSPTPSQQSILLGSNTSTFNGKKRITFAEQDVTYPSQDNGTPDTQSEAASDSNSFPAIPTPATSPQQHLYQHRLSHPSTTRAHSHYSSALKTSSSLPTPLSSATTATVAGSTTLQPSETLPASTSTSSSTQKQHQRLYPIHRHSSKKAEILTMIKQLSMSPEGWVFSKEQDGIRYYSNANYLRADGMIYGGWTPEQLCSVIHCIGARKIWDDRFEHGDVLERFSQKDYLVRWAMKNGGNYTVTSTIDTDTTLGTIYTASASVDDAHVIPGTLKMKLYGWVFVPVKDDKGRRCVKTSIIWDAAGYVSSKLLPRLDHFLSTNGCPPYIRRVAGKVLHEELLMMDDDTVIPATLNGAKSGGDSNYGGVIAATATTRKKKPIYTMKYVVKHEPSNSYRARKSNPEKNWCTDIRIHSASMYSLGFDVSVSPSSGTRVDVSEQHIKIFTTTPEMEGKQVSITIAMAHTGKVTCNGALMFILKDIPEQHGLTYANITPENTTGKSGSLSHQEHVNTESEIKGSDISSNLPPQPVPNDHGHSKSESLTPLTINHPTATTEFIQDHNNDHQPPPSPSGLSHTSINSMQIPKGYVLIPQHQHQSNNIVIISDDLTFNGQQLAVMFVAMLLCYYMGKFACVCQ</sequence>
<feature type="compositionally biased region" description="Basic and acidic residues" evidence="1">
    <location>
        <begin position="839"/>
        <end position="851"/>
    </location>
</feature>
<feature type="region of interest" description="Disordered" evidence="1">
    <location>
        <begin position="295"/>
        <end position="353"/>
    </location>
</feature>
<dbReference type="SUPFAM" id="SSF55961">
    <property type="entry name" value="Bet v1-like"/>
    <property type="match status" value="2"/>
</dbReference>
<feature type="compositionally biased region" description="Low complexity" evidence="1">
    <location>
        <begin position="423"/>
        <end position="449"/>
    </location>
</feature>
<dbReference type="EMBL" id="MCGE01000018">
    <property type="protein sequence ID" value="ORZ12851.1"/>
    <property type="molecule type" value="Genomic_DNA"/>
</dbReference>
<protein>
    <recommendedName>
        <fullName evidence="2">START domain-containing protein</fullName>
    </recommendedName>
</protein>
<dbReference type="InterPro" id="IPR023393">
    <property type="entry name" value="START-like_dom_sf"/>
</dbReference>
<dbReference type="GO" id="GO:0008289">
    <property type="term" value="F:lipid binding"/>
    <property type="evidence" value="ECO:0007669"/>
    <property type="project" value="InterPro"/>
</dbReference>
<feature type="compositionally biased region" description="Polar residues" evidence="1">
    <location>
        <begin position="369"/>
        <end position="405"/>
    </location>
</feature>
<dbReference type="GO" id="GO:0005737">
    <property type="term" value="C:cytoplasm"/>
    <property type="evidence" value="ECO:0007669"/>
    <property type="project" value="UniProtKB-ARBA"/>
</dbReference>
<keyword evidence="4" id="KW-1185">Reference proteome</keyword>
<comment type="caution">
    <text evidence="3">The sequence shown here is derived from an EMBL/GenBank/DDBJ whole genome shotgun (WGS) entry which is preliminary data.</text>
</comment>